<reference evidence="2 3" key="1">
    <citation type="submission" date="2023-06" db="EMBL/GenBank/DDBJ databases">
        <title>Sporosarcina sp. nov., isolated from Korean tranditional fermented seafood 'Jeotgal'.</title>
        <authorList>
            <person name="Yang A.I."/>
            <person name="Shin N.-R."/>
        </authorList>
    </citation>
    <scope>NUCLEOTIDE SEQUENCE [LARGE SCALE GENOMIC DNA]</scope>
    <source>
        <strain evidence="2 3">T2O-4</strain>
    </source>
</reference>
<keyword evidence="2" id="KW-0418">Kinase</keyword>
<dbReference type="RefSeq" id="WP_317965166.1">
    <property type="nucleotide sequence ID" value="NZ_CP129118.1"/>
</dbReference>
<evidence type="ECO:0000313" key="2">
    <source>
        <dbReference type="EMBL" id="WOV86216.1"/>
    </source>
</evidence>
<dbReference type="EMBL" id="CP129118">
    <property type="protein sequence ID" value="WOV86216.1"/>
    <property type="molecule type" value="Genomic_DNA"/>
</dbReference>
<name>A0ABZ0L3R8_9BACL</name>
<organism evidence="2 3">
    <name type="scientific">Sporosarcina oncorhynchi</name>
    <dbReference type="NCBI Taxonomy" id="3056444"/>
    <lineage>
        <taxon>Bacteria</taxon>
        <taxon>Bacillati</taxon>
        <taxon>Bacillota</taxon>
        <taxon>Bacilli</taxon>
        <taxon>Bacillales</taxon>
        <taxon>Caryophanaceae</taxon>
        <taxon>Sporosarcina</taxon>
    </lineage>
</organism>
<gene>
    <name evidence="2" type="ORF">QWT69_09670</name>
</gene>
<accession>A0ABZ0L3R8</accession>
<sequence length="143" mass="16519">MMTVFRNRRVVQKMLQQYFIELGEGYGDVYELLELLKTNQHRLHRTFIFSSEINGKQAISLAATFKPANNSNFMPVYICREGIKEEVGQKSKRTLLFEQAAAEYGNIPVPISVKHSSEFADTRLYFQYITGILRLNNLVPPLQ</sequence>
<proteinExistence type="predicted"/>
<keyword evidence="2" id="KW-0808">Transferase</keyword>
<feature type="domain" description="DUF7147" evidence="1">
    <location>
        <begin position="16"/>
        <end position="139"/>
    </location>
</feature>
<dbReference type="Proteomes" id="UP001303902">
    <property type="component" value="Chromosome"/>
</dbReference>
<protein>
    <submittedName>
        <fullName evidence="2">Methylthioribose kinase</fullName>
    </submittedName>
</protein>
<dbReference type="InterPro" id="IPR055571">
    <property type="entry name" value="DUF7147"/>
</dbReference>
<dbReference type="Pfam" id="PF23648">
    <property type="entry name" value="DUF7147"/>
    <property type="match status" value="1"/>
</dbReference>
<evidence type="ECO:0000313" key="3">
    <source>
        <dbReference type="Proteomes" id="UP001303902"/>
    </source>
</evidence>
<evidence type="ECO:0000259" key="1">
    <source>
        <dbReference type="Pfam" id="PF23648"/>
    </source>
</evidence>
<dbReference type="GO" id="GO:0016301">
    <property type="term" value="F:kinase activity"/>
    <property type="evidence" value="ECO:0007669"/>
    <property type="project" value="UniProtKB-KW"/>
</dbReference>
<keyword evidence="3" id="KW-1185">Reference proteome</keyword>